<organism evidence="1 2">
    <name type="scientific">Schistosoma mattheei</name>
    <dbReference type="NCBI Taxonomy" id="31246"/>
    <lineage>
        <taxon>Eukaryota</taxon>
        <taxon>Metazoa</taxon>
        <taxon>Spiralia</taxon>
        <taxon>Lophotrochozoa</taxon>
        <taxon>Platyhelminthes</taxon>
        <taxon>Trematoda</taxon>
        <taxon>Digenea</taxon>
        <taxon>Strigeidida</taxon>
        <taxon>Schistosomatoidea</taxon>
        <taxon>Schistosomatidae</taxon>
        <taxon>Schistosoma</taxon>
    </lineage>
</organism>
<evidence type="ECO:0000313" key="1">
    <source>
        <dbReference type="EMBL" id="VDP06906.1"/>
    </source>
</evidence>
<dbReference type="Proteomes" id="UP000269396">
    <property type="component" value="Unassembled WGS sequence"/>
</dbReference>
<gene>
    <name evidence="1" type="ORF">SMTD_LOCUS4434</name>
</gene>
<proteinExistence type="predicted"/>
<name>A0A183NQP8_9TREM</name>
<dbReference type="PROSITE" id="PS51703">
    <property type="entry name" value="DZF"/>
    <property type="match status" value="1"/>
</dbReference>
<dbReference type="PANTHER" id="PTHR45762:SF3">
    <property type="entry name" value="ZINC-FINGER PROTEIN AT 72D, ISOFORM B"/>
    <property type="match status" value="1"/>
</dbReference>
<dbReference type="EMBL" id="UZAL01012564">
    <property type="protein sequence ID" value="VDP06906.1"/>
    <property type="molecule type" value="Genomic_DNA"/>
</dbReference>
<dbReference type="Pfam" id="PF07528">
    <property type="entry name" value="DZF_N"/>
    <property type="match status" value="1"/>
</dbReference>
<dbReference type="GO" id="GO:0071011">
    <property type="term" value="C:precatalytic spliceosome"/>
    <property type="evidence" value="ECO:0007669"/>
    <property type="project" value="TreeGrafter"/>
</dbReference>
<dbReference type="InterPro" id="IPR043519">
    <property type="entry name" value="NT_sf"/>
</dbReference>
<dbReference type="GO" id="GO:0003725">
    <property type="term" value="F:double-stranded RNA binding"/>
    <property type="evidence" value="ECO:0007669"/>
    <property type="project" value="TreeGrafter"/>
</dbReference>
<dbReference type="GO" id="GO:0003727">
    <property type="term" value="F:single-stranded RNA binding"/>
    <property type="evidence" value="ECO:0007669"/>
    <property type="project" value="TreeGrafter"/>
</dbReference>
<dbReference type="InterPro" id="IPR006561">
    <property type="entry name" value="DZF_dom"/>
</dbReference>
<keyword evidence="2" id="KW-1185">Reference proteome</keyword>
<accession>A0A183NQP8</accession>
<dbReference type="AlphaFoldDB" id="A0A183NQP8"/>
<dbReference type="InterPro" id="IPR049401">
    <property type="entry name" value="DZF_dom_N"/>
</dbReference>
<sequence>MMLAVTICERSLKGVSNDLLKQARSASDLSDTTKCAKSCDDDNNLDELEEKVGERLLCGVVRVGALGKNVLLRGEHSAELVLICSKWPTKELTTYVSTSITKLMEVSLFFSMCFFVKISLFDNLSLNKFYSRCQISYTCLLKNNCN</sequence>
<dbReference type="PANTHER" id="PTHR45762">
    <property type="entry name" value="ZINC FINGER RNA-BINDING PROTEIN"/>
    <property type="match status" value="1"/>
</dbReference>
<dbReference type="STRING" id="31246.A0A183NQP8"/>
<dbReference type="Gene3D" id="3.30.460.10">
    <property type="entry name" value="Beta Polymerase, domain 2"/>
    <property type="match status" value="1"/>
</dbReference>
<evidence type="ECO:0000313" key="2">
    <source>
        <dbReference type="Proteomes" id="UP000269396"/>
    </source>
</evidence>
<protein>
    <submittedName>
        <fullName evidence="1">Uncharacterized protein</fullName>
    </submittedName>
</protein>
<reference evidence="1 2" key="1">
    <citation type="submission" date="2018-11" db="EMBL/GenBank/DDBJ databases">
        <authorList>
            <consortium name="Pathogen Informatics"/>
        </authorList>
    </citation>
    <scope>NUCLEOTIDE SEQUENCE [LARGE SCALE GENOMIC DNA]</scope>
    <source>
        <strain>Denwood</strain>
        <strain evidence="2">Zambia</strain>
    </source>
</reference>